<dbReference type="OrthoDB" id="1929298at2759"/>
<evidence type="ECO:0000256" key="5">
    <source>
        <dbReference type="ARBA" id="ARBA00023015"/>
    </source>
</evidence>
<evidence type="ECO:0000256" key="2">
    <source>
        <dbReference type="ARBA" id="ARBA00004167"/>
    </source>
</evidence>
<evidence type="ECO:0000256" key="9">
    <source>
        <dbReference type="ARBA" id="ARBA00023163"/>
    </source>
</evidence>
<reference evidence="13 14" key="1">
    <citation type="submission" date="2017-09" db="EMBL/GenBank/DDBJ databases">
        <title>WGS assembly of Aquilegia coerulea Goldsmith.</title>
        <authorList>
            <person name="Hodges S."/>
            <person name="Kramer E."/>
            <person name="Nordborg M."/>
            <person name="Tomkins J."/>
            <person name="Borevitz J."/>
            <person name="Derieg N."/>
            <person name="Yan J."/>
            <person name="Mihaltcheva S."/>
            <person name="Hayes R.D."/>
            <person name="Rokhsar D."/>
        </authorList>
    </citation>
    <scope>NUCLEOTIDE SEQUENCE [LARGE SCALE GENOMIC DNA]</scope>
    <source>
        <strain evidence="14">cv. Goldsmith</strain>
    </source>
</reference>
<sequence>MRITDSSYGGGCCGGGIKDDLFGEPKSWPPGFRFSPTDEELILYYLKRKICRRRLKLNVIKETDVYKWDPEELPGQSILRNGDRQWYFFTPRDRKYPNAARSNRATRHGYWKATGKDRTISWNSRSVGIKKTLVFYKGRAPSGERTDWVMHEYTMDENELQRCKNVQNYYALYKVFKKSGPGPKNGEQYGAPFREEDWADDDELDESNAPNEVTQVQQNASACDDSFYRCTPLVDDLDELLRCISDEPGVNQLPNSEVACVQPQIGVQKETQCTMMGLSHGEVIPCEPLQWYPPQNQCEVHGSFNDVQSSATYLPSGEAPEVTSTSNFSEPDFHCSEGVNYLELDDLEGPQHLEVSSLIGAAGDSFFRNMDGLIGAADDSLFQDMDGLLSAANDSLIQDGLNESDLYFDAAVFFQDFGTINQSSISAPYSDGLTGDLSTRVAYEMPTRLNDAGQMSGGQLWMQEQRYNVSMPAESNHVAMDPRTSASIGIMHASSSTDLGKERHNLDDDENDDIGSWFNSAISSLLGSVPTRPALASENALINRAFERMSSFGRVSIAATDSSAATTGGGTVVERRVSRNGGLFFFSVLGLLCAFLWMLMIGTTLKVLKSFFGRFISS</sequence>
<evidence type="ECO:0000259" key="12">
    <source>
        <dbReference type="PROSITE" id="PS51005"/>
    </source>
</evidence>
<proteinExistence type="predicted"/>
<dbReference type="Proteomes" id="UP000230069">
    <property type="component" value="Unassembled WGS sequence"/>
</dbReference>
<evidence type="ECO:0000313" key="13">
    <source>
        <dbReference type="EMBL" id="PIA44097.1"/>
    </source>
</evidence>
<evidence type="ECO:0000256" key="4">
    <source>
        <dbReference type="ARBA" id="ARBA00022989"/>
    </source>
</evidence>
<protein>
    <recommendedName>
        <fullName evidence="12">NAC domain-containing protein</fullName>
    </recommendedName>
</protein>
<evidence type="ECO:0000256" key="1">
    <source>
        <dbReference type="ARBA" id="ARBA00004123"/>
    </source>
</evidence>
<keyword evidence="4 11" id="KW-1133">Transmembrane helix</keyword>
<evidence type="ECO:0000256" key="7">
    <source>
        <dbReference type="ARBA" id="ARBA00023136"/>
    </source>
</evidence>
<evidence type="ECO:0000256" key="11">
    <source>
        <dbReference type="SAM" id="Phobius"/>
    </source>
</evidence>
<dbReference type="Gene3D" id="2.170.150.80">
    <property type="entry name" value="NAC domain"/>
    <property type="match status" value="1"/>
</dbReference>
<keyword evidence="5" id="KW-0805">Transcription regulation</keyword>
<name>A0A2G5DLG9_AQUCA</name>
<dbReference type="GO" id="GO:0006355">
    <property type="term" value="P:regulation of DNA-templated transcription"/>
    <property type="evidence" value="ECO:0007669"/>
    <property type="project" value="InterPro"/>
</dbReference>
<dbReference type="InterPro" id="IPR003441">
    <property type="entry name" value="NAC-dom"/>
</dbReference>
<keyword evidence="8" id="KW-0010">Activator</keyword>
<organism evidence="13 14">
    <name type="scientific">Aquilegia coerulea</name>
    <name type="common">Rocky mountain columbine</name>
    <dbReference type="NCBI Taxonomy" id="218851"/>
    <lineage>
        <taxon>Eukaryota</taxon>
        <taxon>Viridiplantae</taxon>
        <taxon>Streptophyta</taxon>
        <taxon>Embryophyta</taxon>
        <taxon>Tracheophyta</taxon>
        <taxon>Spermatophyta</taxon>
        <taxon>Magnoliopsida</taxon>
        <taxon>Ranunculales</taxon>
        <taxon>Ranunculaceae</taxon>
        <taxon>Thalictroideae</taxon>
        <taxon>Aquilegia</taxon>
    </lineage>
</organism>
<dbReference type="GO" id="GO:0005634">
    <property type="term" value="C:nucleus"/>
    <property type="evidence" value="ECO:0007669"/>
    <property type="project" value="UniProtKB-SubCell"/>
</dbReference>
<dbReference type="FunCoup" id="A0A2G5DLG9">
    <property type="interactions" value="2545"/>
</dbReference>
<dbReference type="FunFam" id="2.170.150.80:FF:000002">
    <property type="entry name" value="Nac domain-containing protein 86"/>
    <property type="match status" value="1"/>
</dbReference>
<keyword evidence="6" id="KW-0238">DNA-binding</keyword>
<feature type="domain" description="NAC" evidence="12">
    <location>
        <begin position="28"/>
        <end position="178"/>
    </location>
</feature>
<keyword evidence="9" id="KW-0804">Transcription</keyword>
<keyword evidence="7 11" id="KW-0472">Membrane</keyword>
<dbReference type="GO" id="GO:0000976">
    <property type="term" value="F:transcription cis-regulatory region binding"/>
    <property type="evidence" value="ECO:0007669"/>
    <property type="project" value="UniProtKB-ARBA"/>
</dbReference>
<comment type="subcellular location">
    <subcellularLocation>
        <location evidence="2">Membrane</location>
        <topology evidence="2">Single-pass membrane protein</topology>
    </subcellularLocation>
    <subcellularLocation>
        <location evidence="1">Nucleus</location>
    </subcellularLocation>
</comment>
<keyword evidence="10" id="KW-0539">Nucleus</keyword>
<dbReference type="PANTHER" id="PTHR31744">
    <property type="entry name" value="PROTEIN CUP-SHAPED COTYLEDON 2-RELATED"/>
    <property type="match status" value="1"/>
</dbReference>
<evidence type="ECO:0000256" key="3">
    <source>
        <dbReference type="ARBA" id="ARBA00022692"/>
    </source>
</evidence>
<dbReference type="EMBL" id="KZ305034">
    <property type="protein sequence ID" value="PIA44097.1"/>
    <property type="molecule type" value="Genomic_DNA"/>
</dbReference>
<dbReference type="InParanoid" id="A0A2G5DLG9"/>
<keyword evidence="3 11" id="KW-0812">Transmembrane</keyword>
<evidence type="ECO:0000256" key="10">
    <source>
        <dbReference type="ARBA" id="ARBA00023242"/>
    </source>
</evidence>
<dbReference type="PROSITE" id="PS51005">
    <property type="entry name" value="NAC"/>
    <property type="match status" value="1"/>
</dbReference>
<accession>A0A2G5DLG9</accession>
<dbReference type="InterPro" id="IPR036093">
    <property type="entry name" value="NAC_dom_sf"/>
</dbReference>
<feature type="transmembrane region" description="Helical" evidence="11">
    <location>
        <begin position="583"/>
        <end position="608"/>
    </location>
</feature>
<dbReference type="PANTHER" id="PTHR31744:SF216">
    <property type="entry name" value="NAC TRANSCRIPTION FACTOR"/>
    <property type="match status" value="1"/>
</dbReference>
<gene>
    <name evidence="13" type="ORF">AQUCO_01700010v1</name>
</gene>
<evidence type="ECO:0000313" key="14">
    <source>
        <dbReference type="Proteomes" id="UP000230069"/>
    </source>
</evidence>
<dbReference type="AlphaFoldDB" id="A0A2G5DLG9"/>
<dbReference type="GO" id="GO:0016020">
    <property type="term" value="C:membrane"/>
    <property type="evidence" value="ECO:0007669"/>
    <property type="project" value="UniProtKB-SubCell"/>
</dbReference>
<keyword evidence="14" id="KW-1185">Reference proteome</keyword>
<evidence type="ECO:0000256" key="6">
    <source>
        <dbReference type="ARBA" id="ARBA00023125"/>
    </source>
</evidence>
<evidence type="ECO:0000256" key="8">
    <source>
        <dbReference type="ARBA" id="ARBA00023159"/>
    </source>
</evidence>
<dbReference type="Pfam" id="PF02365">
    <property type="entry name" value="NAM"/>
    <property type="match status" value="1"/>
</dbReference>
<dbReference type="STRING" id="218851.A0A2G5DLG9"/>
<dbReference type="SUPFAM" id="SSF101941">
    <property type="entry name" value="NAC domain"/>
    <property type="match status" value="1"/>
</dbReference>